<dbReference type="InterPro" id="IPR036388">
    <property type="entry name" value="WH-like_DNA-bd_sf"/>
</dbReference>
<feature type="modified residue" description="4-aspartylphosphate" evidence="2">
    <location>
        <position position="63"/>
    </location>
</feature>
<evidence type="ECO:0000313" key="7">
    <source>
        <dbReference type="Proteomes" id="UP000678016"/>
    </source>
</evidence>
<dbReference type="SUPFAM" id="SSF46894">
    <property type="entry name" value="C-terminal effector domain of the bipartite response regulators"/>
    <property type="match status" value="1"/>
</dbReference>
<dbReference type="InterPro" id="IPR039420">
    <property type="entry name" value="WalR-like"/>
</dbReference>
<name>A0ABX8BXY5_9ACTN</name>
<dbReference type="CDD" id="cd00383">
    <property type="entry name" value="trans_reg_C"/>
    <property type="match status" value="1"/>
</dbReference>
<evidence type="ECO:0000256" key="2">
    <source>
        <dbReference type="PROSITE-ProRule" id="PRU00169"/>
    </source>
</evidence>
<reference evidence="7" key="1">
    <citation type="submission" date="2021-05" db="EMBL/GenBank/DDBJ databases">
        <title>Direct Submission.</title>
        <authorList>
            <person name="Li K."/>
            <person name="Gao J."/>
        </authorList>
    </citation>
    <scope>NUCLEOTIDE SEQUENCE [LARGE SCALE GENOMIC DNA]</scope>
    <source>
        <strain evidence="7">HDS12</strain>
    </source>
</reference>
<keyword evidence="7" id="KW-1185">Reference proteome</keyword>
<dbReference type="SMART" id="SM00862">
    <property type="entry name" value="Trans_reg_C"/>
    <property type="match status" value="1"/>
</dbReference>
<dbReference type="PROSITE" id="PS51755">
    <property type="entry name" value="OMPR_PHOB"/>
    <property type="match status" value="1"/>
</dbReference>
<dbReference type="Pfam" id="PF00486">
    <property type="entry name" value="Trans_reg_C"/>
    <property type="match status" value="1"/>
</dbReference>
<dbReference type="InterPro" id="IPR001789">
    <property type="entry name" value="Sig_transdc_resp-reg_receiver"/>
</dbReference>
<evidence type="ECO:0000259" key="4">
    <source>
        <dbReference type="PROSITE" id="PS50110"/>
    </source>
</evidence>
<gene>
    <name evidence="6" type="ORF">KGD83_17010</name>
</gene>
<sequence length="241" mass="25697">MPHAPSGTAVPAARALIVEDEPNILELLTASLELSGFATRGAPDAGAALAALDGFTPDIAVLDVTLPGRSGLDLAGDLRGVVPGLPVLFLTARDTVRDRVAGLRVGADDYVTKPFSLEEVVLRLNAILRRSGRRGSEDAEPLRYADLELDEEGHEVRRAGAPVRLSPTEFALLRYLMLNAGKVVSKAQILDRVWGGESDDIRVVETYVSYLRRKVDAGRPALIHTVRGVGYSLRLAAGGNG</sequence>
<dbReference type="PANTHER" id="PTHR48111:SF28">
    <property type="entry name" value="TRANSCRIPTIONAL REGULATORY PROTEIN TCRX-RELATED"/>
    <property type="match status" value="1"/>
</dbReference>
<keyword evidence="1 3" id="KW-0238">DNA-binding</keyword>
<dbReference type="RefSeq" id="WP_212640135.1">
    <property type="nucleotide sequence ID" value="NZ_CP074132.1"/>
</dbReference>
<dbReference type="InterPro" id="IPR016032">
    <property type="entry name" value="Sig_transdc_resp-reg_C-effctor"/>
</dbReference>
<keyword evidence="2" id="KW-0597">Phosphoprotein</keyword>
<organism evidence="6 7">
    <name type="scientific">Nocardiopsis akebiae</name>
    <dbReference type="NCBI Taxonomy" id="2831968"/>
    <lineage>
        <taxon>Bacteria</taxon>
        <taxon>Bacillati</taxon>
        <taxon>Actinomycetota</taxon>
        <taxon>Actinomycetes</taxon>
        <taxon>Streptosporangiales</taxon>
        <taxon>Nocardiopsidaceae</taxon>
        <taxon>Nocardiopsis</taxon>
    </lineage>
</organism>
<dbReference type="SUPFAM" id="SSF52172">
    <property type="entry name" value="CheY-like"/>
    <property type="match status" value="1"/>
</dbReference>
<dbReference type="PANTHER" id="PTHR48111">
    <property type="entry name" value="REGULATOR OF RPOS"/>
    <property type="match status" value="1"/>
</dbReference>
<dbReference type="Gene3D" id="3.40.50.2300">
    <property type="match status" value="1"/>
</dbReference>
<dbReference type="Gene3D" id="6.10.250.690">
    <property type="match status" value="1"/>
</dbReference>
<evidence type="ECO:0000256" key="3">
    <source>
        <dbReference type="PROSITE-ProRule" id="PRU01091"/>
    </source>
</evidence>
<evidence type="ECO:0000313" key="6">
    <source>
        <dbReference type="EMBL" id="QUX27049.1"/>
    </source>
</evidence>
<dbReference type="Pfam" id="PF00072">
    <property type="entry name" value="Response_reg"/>
    <property type="match status" value="1"/>
</dbReference>
<dbReference type="Proteomes" id="UP000678016">
    <property type="component" value="Chromosome"/>
</dbReference>
<dbReference type="SMART" id="SM00448">
    <property type="entry name" value="REC"/>
    <property type="match status" value="1"/>
</dbReference>
<dbReference type="PROSITE" id="PS50110">
    <property type="entry name" value="RESPONSE_REGULATORY"/>
    <property type="match status" value="1"/>
</dbReference>
<evidence type="ECO:0000256" key="1">
    <source>
        <dbReference type="ARBA" id="ARBA00023125"/>
    </source>
</evidence>
<feature type="domain" description="OmpR/PhoB-type" evidence="5">
    <location>
        <begin position="139"/>
        <end position="235"/>
    </location>
</feature>
<protein>
    <submittedName>
        <fullName evidence="6">Response regulator transcription factor</fullName>
    </submittedName>
</protein>
<feature type="DNA-binding region" description="OmpR/PhoB-type" evidence="3">
    <location>
        <begin position="139"/>
        <end position="235"/>
    </location>
</feature>
<evidence type="ECO:0000259" key="5">
    <source>
        <dbReference type="PROSITE" id="PS51755"/>
    </source>
</evidence>
<dbReference type="InterPro" id="IPR001867">
    <property type="entry name" value="OmpR/PhoB-type_DNA-bd"/>
</dbReference>
<accession>A0ABX8BXY5</accession>
<dbReference type="EMBL" id="CP074132">
    <property type="protein sequence ID" value="QUX27049.1"/>
    <property type="molecule type" value="Genomic_DNA"/>
</dbReference>
<proteinExistence type="predicted"/>
<dbReference type="InterPro" id="IPR011006">
    <property type="entry name" value="CheY-like_superfamily"/>
</dbReference>
<feature type="domain" description="Response regulatory" evidence="4">
    <location>
        <begin position="14"/>
        <end position="128"/>
    </location>
</feature>
<dbReference type="Gene3D" id="1.10.10.10">
    <property type="entry name" value="Winged helix-like DNA-binding domain superfamily/Winged helix DNA-binding domain"/>
    <property type="match status" value="1"/>
</dbReference>